<evidence type="ECO:0000313" key="3">
    <source>
        <dbReference type="EMBL" id="CAF5209934.1"/>
    </source>
</evidence>
<evidence type="ECO:0000313" key="1">
    <source>
        <dbReference type="EMBL" id="CAF4566699.1"/>
    </source>
</evidence>
<sequence>KAAIFKKIAENKYYEGDKKAALEYYRQALHVATDSASLQFYQTKIEALLHEDSAES</sequence>
<dbReference type="EMBL" id="CAJOBJ010352292">
    <property type="protein sequence ID" value="CAF5209934.1"/>
    <property type="molecule type" value="Genomic_DNA"/>
</dbReference>
<comment type="caution">
    <text evidence="1">The sequence shown here is derived from an EMBL/GenBank/DDBJ whole genome shotgun (WGS) entry which is preliminary data.</text>
</comment>
<name>A0A820ZSV3_9BILA</name>
<organism evidence="1 4">
    <name type="scientific">Rotaria magnacalcarata</name>
    <dbReference type="NCBI Taxonomy" id="392030"/>
    <lineage>
        <taxon>Eukaryota</taxon>
        <taxon>Metazoa</taxon>
        <taxon>Spiralia</taxon>
        <taxon>Gnathifera</taxon>
        <taxon>Rotifera</taxon>
        <taxon>Eurotatoria</taxon>
        <taxon>Bdelloidea</taxon>
        <taxon>Philodinida</taxon>
        <taxon>Philodinidae</taxon>
        <taxon>Rotaria</taxon>
    </lineage>
</organism>
<dbReference type="EMBL" id="CAJOBG010064393">
    <property type="protein sequence ID" value="CAF4566699.1"/>
    <property type="molecule type" value="Genomic_DNA"/>
</dbReference>
<dbReference type="EMBL" id="CAJOBH010249927">
    <property type="protein sequence ID" value="CAF5135698.1"/>
    <property type="molecule type" value="Genomic_DNA"/>
</dbReference>
<dbReference type="Proteomes" id="UP000663866">
    <property type="component" value="Unassembled WGS sequence"/>
</dbReference>
<protein>
    <submittedName>
        <fullName evidence="1">Uncharacterized protein</fullName>
    </submittedName>
</protein>
<accession>A0A820ZSV3</accession>
<gene>
    <name evidence="2" type="ORF">BYL167_LOCUS69287</name>
    <name evidence="3" type="ORF">GIL414_LOCUS79430</name>
    <name evidence="1" type="ORF">OVN521_LOCUS43877</name>
</gene>
<dbReference type="Proteomes" id="UP000681720">
    <property type="component" value="Unassembled WGS sequence"/>
</dbReference>
<proteinExistence type="predicted"/>
<feature type="non-terminal residue" evidence="1">
    <location>
        <position position="1"/>
    </location>
</feature>
<keyword evidence="4" id="KW-1185">Reference proteome</keyword>
<reference evidence="1" key="1">
    <citation type="submission" date="2021-02" db="EMBL/GenBank/DDBJ databases">
        <authorList>
            <person name="Nowell W R."/>
        </authorList>
    </citation>
    <scope>NUCLEOTIDE SEQUENCE</scope>
</reference>
<dbReference type="AlphaFoldDB" id="A0A820ZSV3"/>
<evidence type="ECO:0000313" key="4">
    <source>
        <dbReference type="Proteomes" id="UP000663866"/>
    </source>
</evidence>
<evidence type="ECO:0000313" key="2">
    <source>
        <dbReference type="EMBL" id="CAF5135698.1"/>
    </source>
</evidence>
<dbReference type="Proteomes" id="UP000681967">
    <property type="component" value="Unassembled WGS sequence"/>
</dbReference>